<evidence type="ECO:0000313" key="3">
    <source>
        <dbReference type="Proteomes" id="UP001611415"/>
    </source>
</evidence>
<dbReference type="Pfam" id="PF04167">
    <property type="entry name" value="DUF402"/>
    <property type="match status" value="1"/>
</dbReference>
<dbReference type="InterPro" id="IPR007295">
    <property type="entry name" value="DUF402"/>
</dbReference>
<feature type="domain" description="DUF402" evidence="1">
    <location>
        <begin position="71"/>
        <end position="195"/>
    </location>
</feature>
<protein>
    <submittedName>
        <fullName evidence="2">DUF402 domain-containing protein</fullName>
    </submittedName>
</protein>
<dbReference type="Gene3D" id="2.40.380.10">
    <property type="entry name" value="FomD-like"/>
    <property type="match status" value="1"/>
</dbReference>
<proteinExistence type="predicted"/>
<reference evidence="2 3" key="1">
    <citation type="submission" date="2024-10" db="EMBL/GenBank/DDBJ databases">
        <title>The Natural Products Discovery Center: Release of the First 8490 Sequenced Strains for Exploring Actinobacteria Biosynthetic Diversity.</title>
        <authorList>
            <person name="Kalkreuter E."/>
            <person name="Kautsar S.A."/>
            <person name="Yang D."/>
            <person name="Bader C.D."/>
            <person name="Teijaro C.N."/>
            <person name="Fluegel L."/>
            <person name="Davis C.M."/>
            <person name="Simpson J.R."/>
            <person name="Lauterbach L."/>
            <person name="Steele A.D."/>
            <person name="Gui C."/>
            <person name="Meng S."/>
            <person name="Li G."/>
            <person name="Viehrig K."/>
            <person name="Ye F."/>
            <person name="Su P."/>
            <person name="Kiefer A.F."/>
            <person name="Nichols A."/>
            <person name="Cepeda A.J."/>
            <person name="Yan W."/>
            <person name="Fan B."/>
            <person name="Jiang Y."/>
            <person name="Adhikari A."/>
            <person name="Zheng C.-J."/>
            <person name="Schuster L."/>
            <person name="Cowan T.M."/>
            <person name="Smanski M.J."/>
            <person name="Chevrette M.G."/>
            <person name="De Carvalho L.P.S."/>
            <person name="Shen B."/>
        </authorList>
    </citation>
    <scope>NUCLEOTIDE SEQUENCE [LARGE SCALE GENOMIC DNA]</scope>
    <source>
        <strain evidence="2 3">NPDC019275</strain>
    </source>
</reference>
<dbReference type="Proteomes" id="UP001611415">
    <property type="component" value="Unassembled WGS sequence"/>
</dbReference>
<comment type="caution">
    <text evidence="2">The sequence shown here is derived from an EMBL/GenBank/DDBJ whole genome shotgun (WGS) entry which is preliminary data.</text>
</comment>
<keyword evidence="3" id="KW-1185">Reference proteome</keyword>
<sequence length="212" mass="23226">MSTLLPLFVAAPTITGIAGYLARDLRAAAPAAAPATSAGTAAPPPATPPHRPLVEYFNLAELTVTDAKGFVRQVERFQVEPWGLYMARMVDGSRYLQSWLLPDLSVRATVVHTRAGQHRSRDYVLDVGEFTKIAPRRWKAVDQYLDVVVRHRRSTHLHGVGDLLAAHAAGLVDTAQAHRAVERATAALDGLAAHDHDVERWLTANDITLTWM</sequence>
<accession>A0ABW7X887</accession>
<name>A0ABW7X887_9NOCA</name>
<dbReference type="InterPro" id="IPR035930">
    <property type="entry name" value="FomD-like_sf"/>
</dbReference>
<dbReference type="RefSeq" id="WP_357410373.1">
    <property type="nucleotide sequence ID" value="NZ_JBEYCD010000019.1"/>
</dbReference>
<evidence type="ECO:0000259" key="1">
    <source>
        <dbReference type="Pfam" id="PF04167"/>
    </source>
</evidence>
<dbReference type="SUPFAM" id="SSF159234">
    <property type="entry name" value="FomD-like"/>
    <property type="match status" value="1"/>
</dbReference>
<dbReference type="EMBL" id="JBIRYO010000023">
    <property type="protein sequence ID" value="MFI2477341.1"/>
    <property type="molecule type" value="Genomic_DNA"/>
</dbReference>
<evidence type="ECO:0000313" key="2">
    <source>
        <dbReference type="EMBL" id="MFI2477341.1"/>
    </source>
</evidence>
<gene>
    <name evidence="2" type="ORF">ACH49W_28535</name>
</gene>
<organism evidence="2 3">
    <name type="scientific">Nocardia xishanensis</name>
    <dbReference type="NCBI Taxonomy" id="238964"/>
    <lineage>
        <taxon>Bacteria</taxon>
        <taxon>Bacillati</taxon>
        <taxon>Actinomycetota</taxon>
        <taxon>Actinomycetes</taxon>
        <taxon>Mycobacteriales</taxon>
        <taxon>Nocardiaceae</taxon>
        <taxon>Nocardia</taxon>
    </lineage>
</organism>